<organism evidence="2">
    <name type="scientific">Tanacetum cinerariifolium</name>
    <name type="common">Dalmatian daisy</name>
    <name type="synonym">Chrysanthemum cinerariifolium</name>
    <dbReference type="NCBI Taxonomy" id="118510"/>
    <lineage>
        <taxon>Eukaryota</taxon>
        <taxon>Viridiplantae</taxon>
        <taxon>Streptophyta</taxon>
        <taxon>Embryophyta</taxon>
        <taxon>Tracheophyta</taxon>
        <taxon>Spermatophyta</taxon>
        <taxon>Magnoliopsida</taxon>
        <taxon>eudicotyledons</taxon>
        <taxon>Gunneridae</taxon>
        <taxon>Pentapetalae</taxon>
        <taxon>asterids</taxon>
        <taxon>campanulids</taxon>
        <taxon>Asterales</taxon>
        <taxon>Asteraceae</taxon>
        <taxon>Asteroideae</taxon>
        <taxon>Anthemideae</taxon>
        <taxon>Anthemidinae</taxon>
        <taxon>Tanacetum</taxon>
    </lineage>
</organism>
<feature type="non-terminal residue" evidence="2">
    <location>
        <position position="1"/>
    </location>
</feature>
<sequence length="40" mass="4213">SDPAEGHSSLSASYCFLFFNLLATPSSNASSSSRIDSMRA</sequence>
<reference evidence="2" key="1">
    <citation type="journal article" date="2019" name="Sci. Rep.">
        <title>Draft genome of Tanacetum cinerariifolium, the natural source of mosquito coil.</title>
        <authorList>
            <person name="Yamashiro T."/>
            <person name="Shiraishi A."/>
            <person name="Satake H."/>
            <person name="Nakayama K."/>
        </authorList>
    </citation>
    <scope>NUCLEOTIDE SEQUENCE</scope>
</reference>
<dbReference type="EMBL" id="BKCJ011086295">
    <property type="protein sequence ID" value="GFC82801.1"/>
    <property type="molecule type" value="Genomic_DNA"/>
</dbReference>
<gene>
    <name evidence="1" type="ORF">Tci_854771</name>
    <name evidence="2" type="ORF">Tci_854816</name>
</gene>
<evidence type="ECO:0000313" key="2">
    <source>
        <dbReference type="EMBL" id="GFC82846.1"/>
    </source>
</evidence>
<evidence type="ECO:0000313" key="1">
    <source>
        <dbReference type="EMBL" id="GFC82801.1"/>
    </source>
</evidence>
<accession>A0A699RAY9</accession>
<name>A0A699RAY9_TANCI</name>
<dbReference type="AlphaFoldDB" id="A0A699RAY9"/>
<protein>
    <submittedName>
        <fullName evidence="2">Uncharacterized protein</fullName>
    </submittedName>
</protein>
<dbReference type="EMBL" id="BKCJ011086541">
    <property type="protein sequence ID" value="GFC82846.1"/>
    <property type="molecule type" value="Genomic_DNA"/>
</dbReference>
<proteinExistence type="predicted"/>
<comment type="caution">
    <text evidence="2">The sequence shown here is derived from an EMBL/GenBank/DDBJ whole genome shotgun (WGS) entry which is preliminary data.</text>
</comment>